<dbReference type="GO" id="GO:0016779">
    <property type="term" value="F:nucleotidyltransferase activity"/>
    <property type="evidence" value="ECO:0007669"/>
    <property type="project" value="UniProtKB-KW"/>
</dbReference>
<organism evidence="9 10">
    <name type="scientific">Acidiluteibacter ferrifornacis</name>
    <dbReference type="NCBI Taxonomy" id="2692424"/>
    <lineage>
        <taxon>Bacteria</taxon>
        <taxon>Pseudomonadati</taxon>
        <taxon>Bacteroidota</taxon>
        <taxon>Flavobacteriia</taxon>
        <taxon>Flavobacteriales</taxon>
        <taxon>Cryomorphaceae</taxon>
        <taxon>Acidiluteibacter</taxon>
    </lineage>
</organism>
<name>A0A6N9NG89_9FLAO</name>
<dbReference type="PANTHER" id="PTHR43793">
    <property type="entry name" value="FAD SYNTHASE"/>
    <property type="match status" value="1"/>
</dbReference>
<dbReference type="AlphaFoldDB" id="A0A6N9NG89"/>
<protein>
    <recommendedName>
        <fullName evidence="1">D-glycero-beta-D-manno-heptose 1-phosphate adenylyltransferase</fullName>
        <ecNumber evidence="1">2.7.7.70</ecNumber>
    </recommendedName>
</protein>
<dbReference type="PANTHER" id="PTHR43793:SF2">
    <property type="entry name" value="BIFUNCTIONAL PROTEIN HLDE"/>
    <property type="match status" value="1"/>
</dbReference>
<comment type="catalytic activity">
    <reaction evidence="7">
        <text>D-glycero-beta-D-manno-heptose 1-phosphate + ATP + H(+) = ADP-D-glycero-beta-D-manno-heptose + diphosphate</text>
        <dbReference type="Rhea" id="RHEA:27465"/>
        <dbReference type="ChEBI" id="CHEBI:15378"/>
        <dbReference type="ChEBI" id="CHEBI:30616"/>
        <dbReference type="ChEBI" id="CHEBI:33019"/>
        <dbReference type="ChEBI" id="CHEBI:59967"/>
        <dbReference type="ChEBI" id="CHEBI:61593"/>
        <dbReference type="EC" id="2.7.7.70"/>
    </reaction>
</comment>
<keyword evidence="6" id="KW-0119">Carbohydrate metabolism</keyword>
<dbReference type="RefSeq" id="WP_160631362.1">
    <property type="nucleotide sequence ID" value="NZ_WWNE01000003.1"/>
</dbReference>
<dbReference type="NCBIfam" id="TIGR02199">
    <property type="entry name" value="rfaE_dom_II"/>
    <property type="match status" value="1"/>
</dbReference>
<evidence type="ECO:0000256" key="2">
    <source>
        <dbReference type="ARBA" id="ARBA00022679"/>
    </source>
</evidence>
<dbReference type="NCBIfam" id="TIGR00125">
    <property type="entry name" value="cyt_tran_rel"/>
    <property type="match status" value="1"/>
</dbReference>
<dbReference type="Pfam" id="PF01467">
    <property type="entry name" value="CTP_transf_like"/>
    <property type="match status" value="1"/>
</dbReference>
<dbReference type="GO" id="GO:0016773">
    <property type="term" value="F:phosphotransferase activity, alcohol group as acceptor"/>
    <property type="evidence" value="ECO:0007669"/>
    <property type="project" value="InterPro"/>
</dbReference>
<evidence type="ECO:0000256" key="4">
    <source>
        <dbReference type="ARBA" id="ARBA00022741"/>
    </source>
</evidence>
<keyword evidence="3 9" id="KW-0548">Nucleotidyltransferase</keyword>
<dbReference type="InterPro" id="IPR011914">
    <property type="entry name" value="RfaE_dom_II"/>
</dbReference>
<dbReference type="EC" id="2.7.7.70" evidence="1"/>
<gene>
    <name evidence="9" type="primary">rfaE2</name>
    <name evidence="9" type="ORF">GQN54_01800</name>
</gene>
<evidence type="ECO:0000259" key="8">
    <source>
        <dbReference type="Pfam" id="PF01467"/>
    </source>
</evidence>
<evidence type="ECO:0000256" key="3">
    <source>
        <dbReference type="ARBA" id="ARBA00022695"/>
    </source>
</evidence>
<dbReference type="Proteomes" id="UP000470771">
    <property type="component" value="Unassembled WGS sequence"/>
</dbReference>
<evidence type="ECO:0000313" key="9">
    <source>
        <dbReference type="EMBL" id="NBG64832.1"/>
    </source>
</evidence>
<keyword evidence="10" id="KW-1185">Reference proteome</keyword>
<dbReference type="Gene3D" id="3.40.50.620">
    <property type="entry name" value="HUPs"/>
    <property type="match status" value="1"/>
</dbReference>
<dbReference type="InterPro" id="IPR004821">
    <property type="entry name" value="Cyt_trans-like"/>
</dbReference>
<evidence type="ECO:0000256" key="5">
    <source>
        <dbReference type="ARBA" id="ARBA00022840"/>
    </source>
</evidence>
<dbReference type="GO" id="GO:0005975">
    <property type="term" value="P:carbohydrate metabolic process"/>
    <property type="evidence" value="ECO:0007669"/>
    <property type="project" value="InterPro"/>
</dbReference>
<dbReference type="InterPro" id="IPR014729">
    <property type="entry name" value="Rossmann-like_a/b/a_fold"/>
</dbReference>
<accession>A0A6N9NG89</accession>
<dbReference type="EMBL" id="WWNE01000003">
    <property type="protein sequence ID" value="NBG64832.1"/>
    <property type="molecule type" value="Genomic_DNA"/>
</dbReference>
<comment type="caution">
    <text evidence="9">The sequence shown here is derived from an EMBL/GenBank/DDBJ whole genome shotgun (WGS) entry which is preliminary data.</text>
</comment>
<evidence type="ECO:0000256" key="7">
    <source>
        <dbReference type="ARBA" id="ARBA00047428"/>
    </source>
</evidence>
<reference evidence="9 10" key="1">
    <citation type="submission" date="2019-12" db="EMBL/GenBank/DDBJ databases">
        <authorList>
            <person name="Zhao J."/>
        </authorList>
    </citation>
    <scope>NUCLEOTIDE SEQUENCE [LARGE SCALE GENOMIC DNA]</scope>
    <source>
        <strain evidence="9 10">S-15</strain>
    </source>
</reference>
<proteinExistence type="predicted"/>
<sequence>MLRQIDIISNKVKSLDDVLKLVKVWRLKNQKVVFTNGVFDILHPGHISYLAKTKDLGNKLILGLNSDSSVKLLNKGPNRPIQNEKDRAFLLAALSMIDAIVIFNEETPYELIKAIIPDVLAKGGDYKIEQIAGHDIVLKNGGKVEIVDFLDGHSTTSIEQKIKQFKD</sequence>
<dbReference type="InterPro" id="IPR050385">
    <property type="entry name" value="Archaeal_FAD_synthase"/>
</dbReference>
<dbReference type="GO" id="GO:0005524">
    <property type="term" value="F:ATP binding"/>
    <property type="evidence" value="ECO:0007669"/>
    <property type="project" value="UniProtKB-KW"/>
</dbReference>
<evidence type="ECO:0000256" key="6">
    <source>
        <dbReference type="ARBA" id="ARBA00023277"/>
    </source>
</evidence>
<evidence type="ECO:0000313" key="10">
    <source>
        <dbReference type="Proteomes" id="UP000470771"/>
    </source>
</evidence>
<dbReference type="SUPFAM" id="SSF52374">
    <property type="entry name" value="Nucleotidylyl transferase"/>
    <property type="match status" value="1"/>
</dbReference>
<evidence type="ECO:0000256" key="1">
    <source>
        <dbReference type="ARBA" id="ARBA00012519"/>
    </source>
</evidence>
<keyword evidence="4" id="KW-0547">Nucleotide-binding</keyword>
<feature type="domain" description="Cytidyltransferase-like" evidence="8">
    <location>
        <begin position="34"/>
        <end position="128"/>
    </location>
</feature>
<keyword evidence="2 9" id="KW-0808">Transferase</keyword>
<keyword evidence="5" id="KW-0067">ATP-binding</keyword>